<accession>A0A0F0KGS3</accession>
<proteinExistence type="predicted"/>
<dbReference type="PATRIC" id="fig|82380.10.peg.3323"/>
<gene>
    <name evidence="1" type="ORF">RN51_03314</name>
</gene>
<reference evidence="1 2" key="1">
    <citation type="submission" date="2015-02" db="EMBL/GenBank/DDBJ databases">
        <title>Draft genome sequences of ten Microbacterium spp. with emphasis on heavy metal contaminated environments.</title>
        <authorList>
            <person name="Corretto E."/>
        </authorList>
    </citation>
    <scope>NUCLEOTIDE SEQUENCE [LARGE SCALE GENOMIC DNA]</scope>
    <source>
        <strain evidence="1 2">BEL163</strain>
    </source>
</reference>
<dbReference type="Proteomes" id="UP000033725">
    <property type="component" value="Unassembled WGS sequence"/>
</dbReference>
<dbReference type="Pfam" id="PF04402">
    <property type="entry name" value="SIMPL"/>
    <property type="match status" value="1"/>
</dbReference>
<dbReference type="Gene3D" id="3.30.70.2970">
    <property type="entry name" value="Protein of unknown function (DUF541), domain 2"/>
    <property type="match status" value="1"/>
</dbReference>
<dbReference type="InterPro" id="IPR007497">
    <property type="entry name" value="SIMPL/DUF541"/>
</dbReference>
<dbReference type="RefSeq" id="WP_045265111.1">
    <property type="nucleotide sequence ID" value="NZ_JYIV01000030.1"/>
</dbReference>
<dbReference type="OrthoDB" id="3724496at2"/>
<dbReference type="EMBL" id="JYIV01000030">
    <property type="protein sequence ID" value="KJL18481.1"/>
    <property type="molecule type" value="Genomic_DNA"/>
</dbReference>
<name>A0A0F0KGS3_9MICO</name>
<comment type="caution">
    <text evidence="1">The sequence shown here is derived from an EMBL/GenBank/DDBJ whole genome shotgun (WGS) entry which is preliminary data.</text>
</comment>
<evidence type="ECO:0000313" key="2">
    <source>
        <dbReference type="Proteomes" id="UP000033725"/>
    </source>
</evidence>
<sequence length="222" mass="23776">MSSEVTVTVRGEHEARVAPERATVNVSVRTDGSERTDVVESALRLADPVRRSISDRSDAGTVVDWSSKRISVRAERPWSSEGTRLDPVYYASIDFTATFAEASELSLWVSDVSAWDGVEVGWVDWHLTPETRTQVERDVAASAVGVAVTRAEAYAGALGLDEVTPLEIADVGLISSGQPAPGAPMLRARGAAAFAADSAPAMEYEPEEIVISATVEARFLAR</sequence>
<protein>
    <submittedName>
        <fullName evidence="1">Uncharacterized protein</fullName>
    </submittedName>
</protein>
<dbReference type="Gene3D" id="3.30.110.170">
    <property type="entry name" value="Protein of unknown function (DUF541), domain 1"/>
    <property type="match status" value="1"/>
</dbReference>
<dbReference type="AlphaFoldDB" id="A0A0F0KGS3"/>
<organism evidence="1 2">
    <name type="scientific">Microbacterium oxydans</name>
    <dbReference type="NCBI Taxonomy" id="82380"/>
    <lineage>
        <taxon>Bacteria</taxon>
        <taxon>Bacillati</taxon>
        <taxon>Actinomycetota</taxon>
        <taxon>Actinomycetes</taxon>
        <taxon>Micrococcales</taxon>
        <taxon>Microbacteriaceae</taxon>
        <taxon>Microbacterium</taxon>
    </lineage>
</organism>
<evidence type="ECO:0000313" key="1">
    <source>
        <dbReference type="EMBL" id="KJL18481.1"/>
    </source>
</evidence>